<dbReference type="InterPro" id="IPR036116">
    <property type="entry name" value="FN3_sf"/>
</dbReference>
<dbReference type="InterPro" id="IPR006212">
    <property type="entry name" value="Furin_repeat"/>
</dbReference>
<dbReference type="GO" id="GO:0004725">
    <property type="term" value="F:protein tyrosine phosphatase activity"/>
    <property type="evidence" value="ECO:0007669"/>
    <property type="project" value="UniProtKB-EC"/>
</dbReference>
<dbReference type="FunFam" id="3.90.190.10:FF:000102">
    <property type="entry name" value="Receptor-type tyrosine-protein phosphatase"/>
    <property type="match status" value="2"/>
</dbReference>
<feature type="domain" description="Fibronectin type-III" evidence="16">
    <location>
        <begin position="427"/>
        <end position="521"/>
    </location>
</feature>
<proteinExistence type="inferred from homology"/>
<dbReference type="InterPro" id="IPR029021">
    <property type="entry name" value="Prot-tyrosine_phosphatase-like"/>
</dbReference>
<protein>
    <recommendedName>
        <fullName evidence="3">protein-tyrosine-phosphatase</fullName>
        <ecNumber evidence="3">3.1.3.48</ecNumber>
    </recommendedName>
</protein>
<dbReference type="SMART" id="SM00261">
    <property type="entry name" value="FU"/>
    <property type="match status" value="1"/>
</dbReference>
<feature type="domain" description="Fibronectin type-III" evidence="16">
    <location>
        <begin position="522"/>
        <end position="622"/>
    </location>
</feature>
<organism evidence="17 18">
    <name type="scientific">Lymnaea stagnalis</name>
    <name type="common">Great pond snail</name>
    <name type="synonym">Helix stagnalis</name>
    <dbReference type="NCBI Taxonomy" id="6523"/>
    <lineage>
        <taxon>Eukaryota</taxon>
        <taxon>Metazoa</taxon>
        <taxon>Spiralia</taxon>
        <taxon>Lophotrochozoa</taxon>
        <taxon>Mollusca</taxon>
        <taxon>Gastropoda</taxon>
        <taxon>Heterobranchia</taxon>
        <taxon>Euthyneura</taxon>
        <taxon>Panpulmonata</taxon>
        <taxon>Hygrophila</taxon>
        <taxon>Lymnaeoidea</taxon>
        <taxon>Lymnaeidae</taxon>
        <taxon>Lymnaea</taxon>
    </lineage>
</organism>
<dbReference type="InterPro" id="IPR057598">
    <property type="entry name" value="Fn3_PTPRU"/>
</dbReference>
<evidence type="ECO:0000259" key="15">
    <source>
        <dbReference type="PROSITE" id="PS50056"/>
    </source>
</evidence>
<comment type="catalytic activity">
    <reaction evidence="11">
        <text>O-phospho-L-tyrosyl-[protein] + H2O = L-tyrosyl-[protein] + phosphate</text>
        <dbReference type="Rhea" id="RHEA:10684"/>
        <dbReference type="Rhea" id="RHEA-COMP:10136"/>
        <dbReference type="Rhea" id="RHEA-COMP:20101"/>
        <dbReference type="ChEBI" id="CHEBI:15377"/>
        <dbReference type="ChEBI" id="CHEBI:43474"/>
        <dbReference type="ChEBI" id="CHEBI:46858"/>
        <dbReference type="ChEBI" id="CHEBI:61978"/>
        <dbReference type="EC" id="3.1.3.48"/>
    </reaction>
</comment>
<keyword evidence="9 12" id="KW-0472">Membrane</keyword>
<feature type="chain" id="PRO_5043550661" description="protein-tyrosine-phosphatase" evidence="13">
    <location>
        <begin position="24"/>
        <end position="1778"/>
    </location>
</feature>
<dbReference type="PANTHER" id="PTHR19134:SF562">
    <property type="entry name" value="PROTEIN-TYROSINE-PHOSPHATASE"/>
    <property type="match status" value="1"/>
</dbReference>
<evidence type="ECO:0000256" key="6">
    <source>
        <dbReference type="ARBA" id="ARBA00022801"/>
    </source>
</evidence>
<dbReference type="InterPro" id="IPR016130">
    <property type="entry name" value="Tyr_Pase_AS"/>
</dbReference>
<keyword evidence="4 12" id="KW-0812">Transmembrane</keyword>
<feature type="domain" description="Tyrosine specific protein phosphatases" evidence="15">
    <location>
        <begin position="1649"/>
        <end position="1723"/>
    </location>
</feature>
<dbReference type="SUPFAM" id="SSF49265">
    <property type="entry name" value="Fibronectin type III"/>
    <property type="match status" value="4"/>
</dbReference>
<evidence type="ECO:0000256" key="1">
    <source>
        <dbReference type="ARBA" id="ARBA00004479"/>
    </source>
</evidence>
<reference evidence="17 18" key="1">
    <citation type="submission" date="2024-04" db="EMBL/GenBank/DDBJ databases">
        <authorList>
            <consortium name="Genoscope - CEA"/>
            <person name="William W."/>
        </authorList>
    </citation>
    <scope>NUCLEOTIDE SEQUENCE [LARGE SCALE GENOMIC DNA]</scope>
</reference>
<dbReference type="PRINTS" id="PR00700">
    <property type="entry name" value="PRTYPHPHTASE"/>
</dbReference>
<dbReference type="InterPro" id="IPR013783">
    <property type="entry name" value="Ig-like_fold"/>
</dbReference>
<feature type="signal peptide" evidence="13">
    <location>
        <begin position="1"/>
        <end position="23"/>
    </location>
</feature>
<dbReference type="CDD" id="cd00047">
    <property type="entry name" value="PTPc"/>
    <property type="match status" value="1"/>
</dbReference>
<feature type="domain" description="Tyrosine specific protein phosphatases" evidence="15">
    <location>
        <begin position="1354"/>
        <end position="1428"/>
    </location>
</feature>
<dbReference type="SUPFAM" id="SSF57184">
    <property type="entry name" value="Growth factor receptor domain"/>
    <property type="match status" value="1"/>
</dbReference>
<evidence type="ECO:0000256" key="9">
    <source>
        <dbReference type="ARBA" id="ARBA00023136"/>
    </source>
</evidence>
<dbReference type="InterPro" id="IPR000387">
    <property type="entry name" value="Tyr_Pase_dom"/>
</dbReference>
<evidence type="ECO:0000256" key="13">
    <source>
        <dbReference type="SAM" id="SignalP"/>
    </source>
</evidence>
<gene>
    <name evidence="17" type="ORF">GSLYS_00007497001</name>
</gene>
<keyword evidence="6" id="KW-0378">Hydrolase</keyword>
<dbReference type="CDD" id="cd00063">
    <property type="entry name" value="FN3"/>
    <property type="match status" value="4"/>
</dbReference>
<dbReference type="PANTHER" id="PTHR19134">
    <property type="entry name" value="RECEPTOR-TYPE TYROSINE-PROTEIN PHOSPHATASE"/>
    <property type="match status" value="1"/>
</dbReference>
<dbReference type="PROSITE" id="PS50853">
    <property type="entry name" value="FN3"/>
    <property type="match status" value="4"/>
</dbReference>
<dbReference type="SMART" id="SM00404">
    <property type="entry name" value="PTPc_motif"/>
    <property type="match status" value="2"/>
</dbReference>
<dbReference type="SMART" id="SM00194">
    <property type="entry name" value="PTPc"/>
    <property type="match status" value="2"/>
</dbReference>
<keyword evidence="8 12" id="KW-1133">Transmembrane helix</keyword>
<evidence type="ECO:0000256" key="8">
    <source>
        <dbReference type="ARBA" id="ARBA00022989"/>
    </source>
</evidence>
<dbReference type="Gene3D" id="2.60.40.10">
    <property type="entry name" value="Immunoglobulins"/>
    <property type="match status" value="4"/>
</dbReference>
<dbReference type="InterPro" id="IPR050348">
    <property type="entry name" value="Protein-Tyr_Phosphatase"/>
</dbReference>
<dbReference type="SUPFAM" id="SSF52799">
    <property type="entry name" value="(Phosphotyrosine protein) phosphatases II"/>
    <property type="match status" value="2"/>
</dbReference>
<keyword evidence="10" id="KW-0325">Glycoprotein</keyword>
<dbReference type="EC" id="3.1.3.48" evidence="3"/>
<evidence type="ECO:0000313" key="17">
    <source>
        <dbReference type="EMBL" id="CAL1533537.1"/>
    </source>
</evidence>
<dbReference type="Gene3D" id="2.170.300.10">
    <property type="entry name" value="Tie2 ligand-binding domain superfamily"/>
    <property type="match status" value="1"/>
</dbReference>
<dbReference type="InterPro" id="IPR000242">
    <property type="entry name" value="PTP_cat"/>
</dbReference>
<feature type="domain" description="Fibronectin type-III" evidence="16">
    <location>
        <begin position="847"/>
        <end position="944"/>
    </location>
</feature>
<keyword evidence="7" id="KW-0904">Protein phosphatase</keyword>
<dbReference type="InterPro" id="IPR003595">
    <property type="entry name" value="Tyr_Pase_cat"/>
</dbReference>
<feature type="transmembrane region" description="Helical" evidence="12">
    <location>
        <begin position="1083"/>
        <end position="1108"/>
    </location>
</feature>
<evidence type="ECO:0000256" key="4">
    <source>
        <dbReference type="ARBA" id="ARBA00022692"/>
    </source>
</evidence>
<evidence type="ECO:0000256" key="7">
    <source>
        <dbReference type="ARBA" id="ARBA00022912"/>
    </source>
</evidence>
<name>A0AAV2HJ74_LYMST</name>
<comment type="subcellular location">
    <subcellularLocation>
        <location evidence="1">Membrane</location>
        <topology evidence="1">Single-pass type I membrane protein</topology>
    </subcellularLocation>
</comment>
<sequence>MKPQVACVVLCVVLAVYTCVTTAQVPPCLDPSKNNCANTTYCSERPDGSINCVPCDIACALGCDGPGPERCTSCRIGFYRPPGIVQACVECVTGFYGNNCSLRCHCLNNELCNKTSGFCNGWKCDRGYTGLPYCQETCAVNTFGLDCLNQCHCPPNDNCSIVNGDCSSGRCDPDWGGSGCQKRLPKLVLPPTLLSAACGNITLIWDAFNQSVDIGNVLVGQYNIVQKLNSTNASAPSSWETVLSIRVSPDNPKKYVGSATRGLLPDAEYNFRIDAVGIEFDKLFTQISPGTISDAYTNPCTTSPPRPSTTPAFIYSRSVFQNVTVRADNATFIYINWNVLPQFSNYQYVVYISRQLLGNGDCDNEFGTISTSAALGINDKPTGFNIPQAWSRYRISINATVNASTNVDVKENYGVDVITQAALPTGAVMNITTESRTSSEVVLTWLPPPCNQRKGFLKNYDMHLEVVNNPLAGRITYNSTVTRFRLTDLLAYTNYSIEIAYRNDAGQGPLSSKYYFVTLEGVPSSVEIVSLTPTYSNVNVTFTAPTRPNGVIVTYTVMFSQQSDFTTLESVTVAAALGMQSLLVERLKPQTTYFIKMAASTSAGIGQNGTVKSTVTLQSPPTGDAIQLTLKSNTINCLTLQWTPPTDRASNITYYVLELRRASADTSVAPVSANTNSTSITVCQLKPSTLYIVTISGFSPQGLLSRGTENFSTEHGTPPTPVAPVFVRSTYTTITVAIEPVVSEDVPVTGYQLMVEKVVARGRKKRVAGVNGYETAQLSPVNVTKRMEFIVGDNQSYGGFLNKILENNTYYMIYYVVLSTLNQNITFSFSQLKDPVLTVPFDPALAPPIPIKVTDKNISCINFAWEPPAYAKSFITGYTFSMRKTADTTAATVSEEVNSTVQSIRRCNLAPYTAYTASVVARTDNGILAVSTDIFYTMHEVPRAPVAPVFVNSTYTSITIAIQPVVLTTGPLTAYRLQVERVSVPSRRRKRLTEVPGYIAAQLMQTDVTQRMNFTIGDGKTYGGYTNARLTEQTWYTVHYVVISESSNVSYSSFSSLNPPVLTVPYVPPVSKPAEASSTDNGVIIGVIIALVIVILLIILIIALYCWWRRKNRFSPYEVQDDDHIELPPYKDDYDPSKYWSATFNLKEGRHIIVGRELVYGSGKQPHIAGVAKQNSDQPTVSFQDEFKNLPKKSKRATDNAARSNKNFNRFPHLLPYDHSLVSLKPDGSARRTYINASFIPGYKKTPAYIAAQSPYDEETVLDFWRLIYQRSIKTVVMITNIVEDNIVKCTQYWPDSTKASYGHFLLHLTDVTVFADYTVRTIEVQCTGENTSKIVKLFEFTAWPDHGVPDDPIPFLEMRYKVRRYHHDEPSPILVHCGTGMGRTGVFIAVDTLIEQYAAEGRVEVFDYVRKIRKDRPYMVRTMKQYIFIYEAVFEEFHAGNTLVDFDLKERYHNWTGMNPRTENSYLRDQFHMLESFTRSPGRDECRAGLLAANVQKNRYLDVLPPEPYRPLLQSYGGPNPTDYINALFVDGYMKKRQFIITQTPLHTTIIDFWKLVYDYNVHSIVMVENAKNEDDSCAEYWPSVTLKQFEPFFIETTAVYQQDNITIRNFKIRSTQHPKVSPRFVRQFQFNAWAQPNTTPQSKTMMMDLIDSVFDWQDEACQNEAPVLVHCQDGASHSGLFAVLSIICEKMEEDGEVDVYRTIKHCKRRRPQFVADYDQFRFCYKTLWDFINLRMPGGTFTETLGQSRNDKKYGVASLSLNSHSGYSAYGELTSDM</sequence>
<comment type="caution">
    <text evidence="17">The sequence shown here is derived from an EMBL/GenBank/DDBJ whole genome shotgun (WGS) entry which is preliminary data.</text>
</comment>
<evidence type="ECO:0000313" key="18">
    <source>
        <dbReference type="Proteomes" id="UP001497497"/>
    </source>
</evidence>
<feature type="domain" description="Tyrosine-protein phosphatase" evidence="14">
    <location>
        <begin position="1468"/>
        <end position="1732"/>
    </location>
</feature>
<accession>A0AAV2HJ74</accession>
<keyword evidence="18" id="KW-1185">Reference proteome</keyword>
<dbReference type="PROSITE" id="PS50055">
    <property type="entry name" value="TYR_PHOSPHATASE_PTP"/>
    <property type="match status" value="2"/>
</dbReference>
<dbReference type="CDD" id="cd00064">
    <property type="entry name" value="FU"/>
    <property type="match status" value="1"/>
</dbReference>
<dbReference type="InterPro" id="IPR003961">
    <property type="entry name" value="FN3_dom"/>
</dbReference>
<dbReference type="EMBL" id="CAXITT010000145">
    <property type="protein sequence ID" value="CAL1533537.1"/>
    <property type="molecule type" value="Genomic_DNA"/>
</dbReference>
<dbReference type="Gene3D" id="3.90.190.10">
    <property type="entry name" value="Protein tyrosine phosphatase superfamily"/>
    <property type="match status" value="2"/>
</dbReference>
<feature type="domain" description="Tyrosine-protein phosphatase" evidence="14">
    <location>
        <begin position="1183"/>
        <end position="1437"/>
    </location>
</feature>
<evidence type="ECO:0000256" key="10">
    <source>
        <dbReference type="ARBA" id="ARBA00023180"/>
    </source>
</evidence>
<keyword evidence="5 13" id="KW-0732">Signal</keyword>
<feature type="domain" description="Fibronectin type-III" evidence="16">
    <location>
        <begin position="625"/>
        <end position="720"/>
    </location>
</feature>
<comment type="similarity">
    <text evidence="2">Belongs to the protein-tyrosine phosphatase family.</text>
</comment>
<dbReference type="GO" id="GO:0016020">
    <property type="term" value="C:membrane"/>
    <property type="evidence" value="ECO:0007669"/>
    <property type="project" value="UniProtKB-SubCell"/>
</dbReference>
<dbReference type="PROSITE" id="PS50056">
    <property type="entry name" value="TYR_PHOSPHATASE_2"/>
    <property type="match status" value="2"/>
</dbReference>
<evidence type="ECO:0000256" key="2">
    <source>
        <dbReference type="ARBA" id="ARBA00009580"/>
    </source>
</evidence>
<evidence type="ECO:0000256" key="3">
    <source>
        <dbReference type="ARBA" id="ARBA00013064"/>
    </source>
</evidence>
<dbReference type="Pfam" id="PF00041">
    <property type="entry name" value="fn3"/>
    <property type="match status" value="4"/>
</dbReference>
<evidence type="ECO:0000256" key="5">
    <source>
        <dbReference type="ARBA" id="ARBA00022729"/>
    </source>
</evidence>
<evidence type="ECO:0000256" key="11">
    <source>
        <dbReference type="ARBA" id="ARBA00051722"/>
    </source>
</evidence>
<dbReference type="Pfam" id="PF23144">
    <property type="entry name" value="Fn3_PTPRU"/>
    <property type="match status" value="1"/>
</dbReference>
<evidence type="ECO:0000259" key="16">
    <source>
        <dbReference type="PROSITE" id="PS50853"/>
    </source>
</evidence>
<dbReference type="InterPro" id="IPR009030">
    <property type="entry name" value="Growth_fac_rcpt_cys_sf"/>
</dbReference>
<evidence type="ECO:0000259" key="14">
    <source>
        <dbReference type="PROSITE" id="PS50055"/>
    </source>
</evidence>
<dbReference type="Proteomes" id="UP001497497">
    <property type="component" value="Unassembled WGS sequence"/>
</dbReference>
<dbReference type="Pfam" id="PF00102">
    <property type="entry name" value="Y_phosphatase"/>
    <property type="match status" value="2"/>
</dbReference>
<dbReference type="PROSITE" id="PS00383">
    <property type="entry name" value="TYR_PHOSPHATASE_1"/>
    <property type="match status" value="1"/>
</dbReference>
<dbReference type="SMART" id="SM00060">
    <property type="entry name" value="FN3"/>
    <property type="match status" value="7"/>
</dbReference>
<evidence type="ECO:0000256" key="12">
    <source>
        <dbReference type="SAM" id="Phobius"/>
    </source>
</evidence>